<evidence type="ECO:0000256" key="5">
    <source>
        <dbReference type="RuleBase" id="RU367072"/>
    </source>
</evidence>
<dbReference type="GO" id="GO:0005819">
    <property type="term" value="C:spindle"/>
    <property type="evidence" value="ECO:0007669"/>
    <property type="project" value="UniProtKB-SubCell"/>
</dbReference>
<feature type="domain" description="MMS19 C-terminal" evidence="6">
    <location>
        <begin position="564"/>
        <end position="912"/>
    </location>
</feature>
<dbReference type="GO" id="GO:0005634">
    <property type="term" value="C:nucleus"/>
    <property type="evidence" value="ECO:0007669"/>
    <property type="project" value="UniProtKB-SubCell"/>
</dbReference>
<evidence type="ECO:0000313" key="9">
    <source>
        <dbReference type="Proteomes" id="UP000594262"/>
    </source>
</evidence>
<evidence type="ECO:0000256" key="2">
    <source>
        <dbReference type="ARBA" id="ARBA00009340"/>
    </source>
</evidence>
<name>A0A7M5V0M8_9CNID</name>
<evidence type="ECO:0000256" key="1">
    <source>
        <dbReference type="ARBA" id="ARBA00004123"/>
    </source>
</evidence>
<protein>
    <recommendedName>
        <fullName evidence="5">MMS19 nucleotide excision repair protein</fullName>
    </recommendedName>
</protein>
<keyword evidence="9" id="KW-1185">Reference proteome</keyword>
<dbReference type="InterPro" id="IPR024687">
    <property type="entry name" value="MMS19_C"/>
</dbReference>
<keyword evidence="5" id="KW-0963">Cytoplasm</keyword>
<dbReference type="Gene3D" id="1.25.10.10">
    <property type="entry name" value="Leucine-rich Repeat Variant"/>
    <property type="match status" value="2"/>
</dbReference>
<dbReference type="GO" id="GO:0051604">
    <property type="term" value="P:protein maturation"/>
    <property type="evidence" value="ECO:0007669"/>
    <property type="project" value="UniProtKB-UniRule"/>
</dbReference>
<dbReference type="InterPro" id="IPR029240">
    <property type="entry name" value="MMS19_N"/>
</dbReference>
<dbReference type="GeneID" id="136812733"/>
<dbReference type="GO" id="GO:0097361">
    <property type="term" value="C:cytosolic [4Fe-4S] assembly targeting complex"/>
    <property type="evidence" value="ECO:0007669"/>
    <property type="project" value="UniProtKB-UniRule"/>
</dbReference>
<dbReference type="PANTHER" id="PTHR12891">
    <property type="entry name" value="DNA REPAIR/TRANSCRIPTION PROTEIN MET18/MMS19"/>
    <property type="match status" value="1"/>
</dbReference>
<evidence type="ECO:0000256" key="3">
    <source>
        <dbReference type="ARBA" id="ARBA00022737"/>
    </source>
</evidence>
<evidence type="ECO:0000313" key="8">
    <source>
        <dbReference type="EnsemblMetazoa" id="CLYHEMP009238.1"/>
    </source>
</evidence>
<dbReference type="RefSeq" id="XP_066925357.1">
    <property type="nucleotide sequence ID" value="XM_067069256.1"/>
</dbReference>
<dbReference type="InterPro" id="IPR016024">
    <property type="entry name" value="ARM-type_fold"/>
</dbReference>
<organism evidence="8 9">
    <name type="scientific">Clytia hemisphaerica</name>
    <dbReference type="NCBI Taxonomy" id="252671"/>
    <lineage>
        <taxon>Eukaryota</taxon>
        <taxon>Metazoa</taxon>
        <taxon>Cnidaria</taxon>
        <taxon>Hydrozoa</taxon>
        <taxon>Hydroidolina</taxon>
        <taxon>Leptothecata</taxon>
        <taxon>Obeliida</taxon>
        <taxon>Clytiidae</taxon>
        <taxon>Clytia</taxon>
    </lineage>
</organism>
<sequence>MAKEDLKQSIDTAFKEDEVDLADLAKKIHNQFSKQKNEDDFSMLVLVESLSSFLTSQDVETRLKGTVLLCHYLHECRPNELLEKEIETMMLFLCDRLKDHHKIQPLVIYGFLGLVSHHPVPEPLILQMIRAIFAEVHVQSLVQADRYNVFNLFGNLLKLKLNILKQISSDFVFGFIQAIDGERDPRNLVLCFQNSCIVLKELDISLFVEDFFEVLSCYFPVEFNPPKENDYGVTREQLVGNLHKCLCSTSAFAPYSIPLFIEKLSSDMTEAKRDSLAIMTDILSEAGPHLQLFVKDIWMSIRKDFLFSEDEDLKRDYEKFIRKFVASLAVLEDKTELNHLMENFMKDCCQSLKDPDMSIAEQCGRLISVFANASPIVDETILKSLLQPTETALQKNLSPNQCATCLEFAHYLLSIDISGVSPDLRQQYLEFAGSMSSVLFESLKGDENTKLTNASVTCLAKIMEVQNLLTDVSTIVDAELISQHFFNMLFNKVKKCPTEPVNDFMRVLWIHYPSHIREKFLAPLQQLDSEKAVVYIPLLSHCSQDDEAAILKYLIKMILPLIDSENVEIFDKFVSSFCELLTKSKTAYTRTDFLDLLIESVSSRQGFLKHSHLWGFSRIMVCVFNNLPETLQRELINEVKNSIQESTNISFKDIFIVFCALYKSNKSDLAEDFEILESFLIKTGNESRNDVLQTLIGLSLALLVNRYGASPKVESLLEDFDNSNVLEHAIGRLSWIVKGCVSSWQPNSPKFLSKLIECLTNDQTAPKATEGFELFCCPNDPFIEAANWSKKLMSRQRFSQFVLPQLVQLYHEGTDLTRSCILKSISFTLQATPKKILMPYLNKLVPLLLHSLEIERGENVLASTITTIISLTNENQQVIQDHIQTLIGRLLNVVTHDRMKVRIVALQCLMKLSTYKYHDIVPLKKNVVKRIAPLLDDKKRLVRKEAVSCSKVWHLVA</sequence>
<reference evidence="8" key="1">
    <citation type="submission" date="2021-01" db="UniProtKB">
        <authorList>
            <consortium name="EnsemblMetazoa"/>
        </authorList>
    </citation>
    <scope>IDENTIFICATION</scope>
</reference>
<evidence type="ECO:0000259" key="7">
    <source>
        <dbReference type="Pfam" id="PF14500"/>
    </source>
</evidence>
<proteinExistence type="inferred from homology"/>
<dbReference type="EnsemblMetazoa" id="CLYHEMT009238.1">
    <property type="protein sequence ID" value="CLYHEMP009238.1"/>
    <property type="gene ID" value="CLYHEMG009238"/>
</dbReference>
<feature type="domain" description="MMS19 N-terminal" evidence="7">
    <location>
        <begin position="47"/>
        <end position="305"/>
    </location>
</feature>
<dbReference type="SUPFAM" id="SSF48371">
    <property type="entry name" value="ARM repeat"/>
    <property type="match status" value="2"/>
</dbReference>
<keyword evidence="4 5" id="KW-0539">Nucleus</keyword>
<dbReference type="Pfam" id="PF12460">
    <property type="entry name" value="MMS19_C"/>
    <property type="match status" value="1"/>
</dbReference>
<dbReference type="AlphaFoldDB" id="A0A7M5V0M8"/>
<keyword evidence="5" id="KW-0227">DNA damage</keyword>
<evidence type="ECO:0000256" key="4">
    <source>
        <dbReference type="ARBA" id="ARBA00023242"/>
    </source>
</evidence>
<comment type="subunit">
    <text evidence="5">Component of the CIA complex.</text>
</comment>
<comment type="similarity">
    <text evidence="2 5">Belongs to the MET18/MMS19 family.</text>
</comment>
<accession>A0A7M5V0M8</accession>
<dbReference type="Proteomes" id="UP000594262">
    <property type="component" value="Unplaced"/>
</dbReference>
<dbReference type="InterPro" id="IPR011989">
    <property type="entry name" value="ARM-like"/>
</dbReference>
<keyword evidence="3" id="KW-0677">Repeat</keyword>
<evidence type="ECO:0000259" key="6">
    <source>
        <dbReference type="Pfam" id="PF12460"/>
    </source>
</evidence>
<dbReference type="GO" id="GO:0016226">
    <property type="term" value="P:iron-sulfur cluster assembly"/>
    <property type="evidence" value="ECO:0007669"/>
    <property type="project" value="UniProtKB-UniRule"/>
</dbReference>
<dbReference type="PANTHER" id="PTHR12891:SF0">
    <property type="entry name" value="MMS19 NUCLEOTIDE EXCISION REPAIR PROTEIN HOMOLOG"/>
    <property type="match status" value="1"/>
</dbReference>
<keyword evidence="5" id="KW-0206">Cytoskeleton</keyword>
<comment type="function">
    <text evidence="5">Key component of the cytosolic iron-sulfur protein assembly (CIA) complex, a multiprotein complex that mediates the incorporation of iron-sulfur cluster into apoproteins specifically involved in DNA metabolism and genomic integrity. In the CIA complex, MMS19 acts as an adapter between early-acting CIA components and a subset of cellular target iron-sulfur proteins.</text>
</comment>
<comment type="subcellular location">
    <subcellularLocation>
        <location evidence="5">Cytoplasm</location>
        <location evidence="5">Cytoskeleton</location>
        <location evidence="5">Spindle</location>
    </subcellularLocation>
    <subcellularLocation>
        <location evidence="1 5">Nucleus</location>
    </subcellularLocation>
</comment>
<dbReference type="OrthoDB" id="342900at2759"/>
<dbReference type="InterPro" id="IPR039920">
    <property type="entry name" value="MMS19"/>
</dbReference>
<keyword evidence="5" id="KW-0234">DNA repair</keyword>
<dbReference type="Pfam" id="PF14500">
    <property type="entry name" value="MMS19_N"/>
    <property type="match status" value="1"/>
</dbReference>
<dbReference type="GO" id="GO:0006281">
    <property type="term" value="P:DNA repair"/>
    <property type="evidence" value="ECO:0007669"/>
    <property type="project" value="UniProtKB-UniRule"/>
</dbReference>